<reference evidence="1 2" key="1">
    <citation type="submission" date="2023-03" db="EMBL/GenBank/DDBJ databases">
        <title>High recombination rates correlate with genetic variation in Cardiocondyla obscurior ants.</title>
        <authorList>
            <person name="Errbii M."/>
        </authorList>
    </citation>
    <scope>NUCLEOTIDE SEQUENCE [LARGE SCALE GENOMIC DNA]</scope>
    <source>
        <strain evidence="1">Alpha-2009</strain>
        <tissue evidence="1">Whole body</tissue>
    </source>
</reference>
<comment type="caution">
    <text evidence="1">The sequence shown here is derived from an EMBL/GenBank/DDBJ whole genome shotgun (WGS) entry which is preliminary data.</text>
</comment>
<keyword evidence="2" id="KW-1185">Reference proteome</keyword>
<sequence>MTRKHLFCDEESQGRGYRSINPASVASFSLAIAQHPNFYVVVERRKKKLRNSGSKKQRSRFLADTRALGTIKERPRIRYARLSIWVSFRFS</sequence>
<dbReference type="AlphaFoldDB" id="A0AAW2F759"/>
<gene>
    <name evidence="1" type="ORF">PUN28_013193</name>
</gene>
<accession>A0AAW2F759</accession>
<name>A0AAW2F759_9HYME</name>
<organism evidence="1 2">
    <name type="scientific">Cardiocondyla obscurior</name>
    <dbReference type="NCBI Taxonomy" id="286306"/>
    <lineage>
        <taxon>Eukaryota</taxon>
        <taxon>Metazoa</taxon>
        <taxon>Ecdysozoa</taxon>
        <taxon>Arthropoda</taxon>
        <taxon>Hexapoda</taxon>
        <taxon>Insecta</taxon>
        <taxon>Pterygota</taxon>
        <taxon>Neoptera</taxon>
        <taxon>Endopterygota</taxon>
        <taxon>Hymenoptera</taxon>
        <taxon>Apocrita</taxon>
        <taxon>Aculeata</taxon>
        <taxon>Formicoidea</taxon>
        <taxon>Formicidae</taxon>
        <taxon>Myrmicinae</taxon>
        <taxon>Cardiocondyla</taxon>
    </lineage>
</organism>
<evidence type="ECO:0000313" key="2">
    <source>
        <dbReference type="Proteomes" id="UP001430953"/>
    </source>
</evidence>
<protein>
    <submittedName>
        <fullName evidence="1">Uncharacterized protein</fullName>
    </submittedName>
</protein>
<dbReference type="Proteomes" id="UP001430953">
    <property type="component" value="Unassembled WGS sequence"/>
</dbReference>
<dbReference type="EMBL" id="JADYXP020000013">
    <property type="protein sequence ID" value="KAL0111831.1"/>
    <property type="molecule type" value="Genomic_DNA"/>
</dbReference>
<proteinExistence type="predicted"/>
<evidence type="ECO:0000313" key="1">
    <source>
        <dbReference type="EMBL" id="KAL0111831.1"/>
    </source>
</evidence>